<sequence>MIARLTLVSIVIGWLSLTTVQAKPITVVSLNPCFDTWLPQWLPNDWEIIPTTAHGNRLEQVLLAQPDYVVYGTFTHARLVNQLARHTQMVLVEQPQTWAQWQRTVAEAATAMAIAERGQAWLEQQQDQLSQLPNMQQSVLVLMPNQYAWGGASWLAQLFAKQQIRWISLHQDLVLYQLNLEQLLKLNPELIVLEGFAKPYARANDWLWHSALTPWLQQRQVRSIPTAVSGCPATRAVDYLQAVVGEP</sequence>
<dbReference type="RefSeq" id="WP_110076570.1">
    <property type="nucleotide sequence ID" value="NZ_QGTT01000016.1"/>
</dbReference>
<accession>A0A317Q419</accession>
<protein>
    <recommendedName>
        <fullName evidence="3">Iron complex transport system substrate-binding protein</fullName>
    </recommendedName>
</protein>
<dbReference type="CDD" id="cd00636">
    <property type="entry name" value="TroA-like"/>
    <property type="match status" value="1"/>
</dbReference>
<dbReference type="SUPFAM" id="SSF53807">
    <property type="entry name" value="Helical backbone' metal receptor"/>
    <property type="match status" value="1"/>
</dbReference>
<name>A0A317Q419_9GAMM</name>
<keyword evidence="2" id="KW-1185">Reference proteome</keyword>
<reference evidence="1 2" key="1">
    <citation type="submission" date="2018-05" db="EMBL/GenBank/DDBJ databases">
        <title>Freshwater and sediment microbial communities from various areas in North America, analyzing microbe dynamics in response to fracking.</title>
        <authorList>
            <person name="Lamendella R."/>
        </authorList>
    </citation>
    <scope>NUCLEOTIDE SEQUENCE [LARGE SCALE GENOMIC DNA]</scope>
    <source>
        <strain evidence="1 2">125B1</strain>
    </source>
</reference>
<dbReference type="EMBL" id="QGTT01000016">
    <property type="protein sequence ID" value="PWW09843.1"/>
    <property type="molecule type" value="Genomic_DNA"/>
</dbReference>
<evidence type="ECO:0000313" key="1">
    <source>
        <dbReference type="EMBL" id="PWW09843.1"/>
    </source>
</evidence>
<gene>
    <name evidence="1" type="ORF">DET45_11634</name>
</gene>
<evidence type="ECO:0008006" key="3">
    <source>
        <dbReference type="Google" id="ProtNLM"/>
    </source>
</evidence>
<dbReference type="Gene3D" id="3.40.50.1980">
    <property type="entry name" value="Nitrogenase molybdenum iron protein domain"/>
    <property type="match status" value="2"/>
</dbReference>
<organism evidence="1 2">
    <name type="scientific">Pseudidiomarina maritima</name>
    <dbReference type="NCBI Taxonomy" id="519453"/>
    <lineage>
        <taxon>Bacteria</taxon>
        <taxon>Pseudomonadati</taxon>
        <taxon>Pseudomonadota</taxon>
        <taxon>Gammaproteobacteria</taxon>
        <taxon>Alteromonadales</taxon>
        <taxon>Idiomarinaceae</taxon>
        <taxon>Pseudidiomarina</taxon>
    </lineage>
</organism>
<dbReference type="AlphaFoldDB" id="A0A317Q419"/>
<evidence type="ECO:0000313" key="2">
    <source>
        <dbReference type="Proteomes" id="UP000246964"/>
    </source>
</evidence>
<dbReference type="OrthoDB" id="6238610at2"/>
<proteinExistence type="predicted"/>
<dbReference type="Proteomes" id="UP000246964">
    <property type="component" value="Unassembled WGS sequence"/>
</dbReference>
<comment type="caution">
    <text evidence="1">The sequence shown here is derived from an EMBL/GenBank/DDBJ whole genome shotgun (WGS) entry which is preliminary data.</text>
</comment>